<evidence type="ECO:0000313" key="7">
    <source>
        <dbReference type="EMBL" id="KAF0682793.1"/>
    </source>
</evidence>
<dbReference type="EMBL" id="CAADRA010007509">
    <property type="protein sequence ID" value="VFU01723.1"/>
    <property type="molecule type" value="Genomic_DNA"/>
</dbReference>
<evidence type="ECO:0000313" key="8">
    <source>
        <dbReference type="EMBL" id="VFU01723.1"/>
    </source>
</evidence>
<dbReference type="Proteomes" id="UP000332933">
    <property type="component" value="Unassembled WGS sequence"/>
</dbReference>
<dbReference type="OrthoDB" id="6105938at2759"/>
<keyword evidence="9" id="KW-1185">Reference proteome</keyword>
<dbReference type="InterPro" id="IPR001841">
    <property type="entry name" value="Znf_RING"/>
</dbReference>
<reference evidence="7" key="2">
    <citation type="submission" date="2019-06" db="EMBL/GenBank/DDBJ databases">
        <title>Genomics analysis of Aphanomyces spp. identifies a new class of oomycete effector associated with host adaptation.</title>
        <authorList>
            <person name="Gaulin E."/>
        </authorList>
    </citation>
    <scope>NUCLEOTIDE SEQUENCE</scope>
    <source>
        <strain evidence="7">CBS 578.67</strain>
    </source>
</reference>
<proteinExistence type="predicted"/>
<dbReference type="InterPro" id="IPR018957">
    <property type="entry name" value="Znf_C3HC4_RING-type"/>
</dbReference>
<dbReference type="SUPFAM" id="SSF57850">
    <property type="entry name" value="RING/U-box"/>
    <property type="match status" value="1"/>
</dbReference>
<accession>A0A485LS86</accession>
<dbReference type="PROSITE" id="PS00518">
    <property type="entry name" value="ZF_RING_1"/>
    <property type="match status" value="1"/>
</dbReference>
<reference evidence="8 9" key="1">
    <citation type="submission" date="2019-03" db="EMBL/GenBank/DDBJ databases">
        <authorList>
            <person name="Gaulin E."/>
            <person name="Dumas B."/>
        </authorList>
    </citation>
    <scope>NUCLEOTIDE SEQUENCE [LARGE SCALE GENOMIC DNA]</scope>
    <source>
        <strain evidence="8">CBS 568.67</strain>
    </source>
</reference>
<dbReference type="EMBL" id="VJMH01007483">
    <property type="protein sequence ID" value="KAF0682793.1"/>
    <property type="molecule type" value="Genomic_DNA"/>
</dbReference>
<dbReference type="PROSITE" id="PS50089">
    <property type="entry name" value="ZF_RING_2"/>
    <property type="match status" value="1"/>
</dbReference>
<keyword evidence="2 4" id="KW-0863">Zinc-finger</keyword>
<organism evidence="8 9">
    <name type="scientific">Aphanomyces stellatus</name>
    <dbReference type="NCBI Taxonomy" id="120398"/>
    <lineage>
        <taxon>Eukaryota</taxon>
        <taxon>Sar</taxon>
        <taxon>Stramenopiles</taxon>
        <taxon>Oomycota</taxon>
        <taxon>Saprolegniomycetes</taxon>
        <taxon>Saprolegniales</taxon>
        <taxon>Verrucalvaceae</taxon>
        <taxon>Aphanomyces</taxon>
    </lineage>
</organism>
<keyword evidence="5" id="KW-0472">Membrane</keyword>
<gene>
    <name evidence="8" type="primary">Aste57867_25092</name>
    <name evidence="7" type="ORF">As57867_025014</name>
    <name evidence="8" type="ORF">ASTE57867_25092</name>
</gene>
<evidence type="ECO:0000313" key="9">
    <source>
        <dbReference type="Proteomes" id="UP000332933"/>
    </source>
</evidence>
<dbReference type="GO" id="GO:0008270">
    <property type="term" value="F:zinc ion binding"/>
    <property type="evidence" value="ECO:0007669"/>
    <property type="project" value="UniProtKB-KW"/>
</dbReference>
<dbReference type="Gene3D" id="3.30.40.10">
    <property type="entry name" value="Zinc/RING finger domain, C3HC4 (zinc finger)"/>
    <property type="match status" value="1"/>
</dbReference>
<evidence type="ECO:0000256" key="1">
    <source>
        <dbReference type="ARBA" id="ARBA00022723"/>
    </source>
</evidence>
<evidence type="ECO:0000256" key="3">
    <source>
        <dbReference type="ARBA" id="ARBA00022833"/>
    </source>
</evidence>
<feature type="transmembrane region" description="Helical" evidence="5">
    <location>
        <begin position="84"/>
        <end position="104"/>
    </location>
</feature>
<feature type="domain" description="RING-type" evidence="6">
    <location>
        <begin position="6"/>
        <end position="45"/>
    </location>
</feature>
<feature type="transmembrane region" description="Helical" evidence="5">
    <location>
        <begin position="141"/>
        <end position="160"/>
    </location>
</feature>
<protein>
    <submittedName>
        <fullName evidence="8">Aste57867_25092 protein</fullName>
    </submittedName>
</protein>
<dbReference type="PANTHER" id="PTHR23327">
    <property type="entry name" value="RING FINGER PROTEIN 127"/>
    <property type="match status" value="1"/>
</dbReference>
<keyword evidence="1" id="KW-0479">Metal-binding</keyword>
<dbReference type="Pfam" id="PF00097">
    <property type="entry name" value="zf-C3HC4"/>
    <property type="match status" value="1"/>
</dbReference>
<dbReference type="SMART" id="SM00184">
    <property type="entry name" value="RING"/>
    <property type="match status" value="1"/>
</dbReference>
<sequence>MKATLCPICYETCYDPVKTRCGHAYCRPCLVQWTAEGHKTCPSCRAYVSQPKTDPTMATPSIGRYVAIHFLLGLHWLNPYGIRLAYYLGCHGFGLAALFYLLAMDGRYSGRSTWELFRDAVIILITASVTIQLLWSAGVYYTLDWTAVSFCIGFFVHVLYHRFVSPVRRNPFQQFGQSKPAAYLRRTSMPVVRATS</sequence>
<evidence type="ECO:0000256" key="5">
    <source>
        <dbReference type="SAM" id="Phobius"/>
    </source>
</evidence>
<keyword evidence="5" id="KW-0812">Transmembrane</keyword>
<name>A0A485LS86_9STRA</name>
<evidence type="ECO:0000256" key="4">
    <source>
        <dbReference type="PROSITE-ProRule" id="PRU00175"/>
    </source>
</evidence>
<evidence type="ECO:0000256" key="2">
    <source>
        <dbReference type="ARBA" id="ARBA00022771"/>
    </source>
</evidence>
<keyword evidence="5" id="KW-1133">Transmembrane helix</keyword>
<dbReference type="InterPro" id="IPR017907">
    <property type="entry name" value="Znf_RING_CS"/>
</dbReference>
<dbReference type="InterPro" id="IPR013083">
    <property type="entry name" value="Znf_RING/FYVE/PHD"/>
</dbReference>
<feature type="transmembrane region" description="Helical" evidence="5">
    <location>
        <begin position="116"/>
        <end position="135"/>
    </location>
</feature>
<keyword evidence="3" id="KW-0862">Zinc</keyword>
<dbReference type="AlphaFoldDB" id="A0A485LS86"/>
<evidence type="ECO:0000259" key="6">
    <source>
        <dbReference type="PROSITE" id="PS50089"/>
    </source>
</evidence>